<sequence>MRYNSYTDDQRQRVLSTALSSAITLLFMPG</sequence>
<evidence type="ECO:0000313" key="1">
    <source>
        <dbReference type="EMBL" id="ETP08940.1"/>
    </source>
</evidence>
<dbReference type="Proteomes" id="UP000018958">
    <property type="component" value="Unassembled WGS sequence"/>
</dbReference>
<name>W2WEA3_PHYNI</name>
<evidence type="ECO:0000313" key="2">
    <source>
        <dbReference type="Proteomes" id="UP000018958"/>
    </source>
</evidence>
<organism evidence="1 2">
    <name type="scientific">Phytophthora nicotianae CJ01A1</name>
    <dbReference type="NCBI Taxonomy" id="1317063"/>
    <lineage>
        <taxon>Eukaryota</taxon>
        <taxon>Sar</taxon>
        <taxon>Stramenopiles</taxon>
        <taxon>Oomycota</taxon>
        <taxon>Peronosporomycetes</taxon>
        <taxon>Peronosporales</taxon>
        <taxon>Peronosporaceae</taxon>
        <taxon>Phytophthora</taxon>
    </lineage>
</organism>
<accession>W2WEA3</accession>
<dbReference type="EMBL" id="ANIX01003051">
    <property type="protein sequence ID" value="ETP08940.1"/>
    <property type="molecule type" value="Genomic_DNA"/>
</dbReference>
<protein>
    <submittedName>
        <fullName evidence="1">Uncharacterized protein</fullName>
    </submittedName>
</protein>
<reference evidence="1 2" key="1">
    <citation type="submission" date="2013-11" db="EMBL/GenBank/DDBJ databases">
        <title>The Genome Sequence of Phytophthora parasitica CJ01A1.</title>
        <authorList>
            <consortium name="The Broad Institute Genomics Platform"/>
            <person name="Russ C."/>
            <person name="Tyler B."/>
            <person name="Panabieres F."/>
            <person name="Shan W."/>
            <person name="Tripathy S."/>
            <person name="Grunwald N."/>
            <person name="Machado M."/>
            <person name="Johnson C.S."/>
            <person name="Walker B."/>
            <person name="Young S.K."/>
            <person name="Zeng Q."/>
            <person name="Gargeya S."/>
            <person name="Fitzgerald M."/>
            <person name="Haas B."/>
            <person name="Abouelleil A."/>
            <person name="Allen A.W."/>
            <person name="Alvarado L."/>
            <person name="Arachchi H.M."/>
            <person name="Berlin A.M."/>
            <person name="Chapman S.B."/>
            <person name="Gainer-Dewar J."/>
            <person name="Goldberg J."/>
            <person name="Griggs A."/>
            <person name="Gujja S."/>
            <person name="Hansen M."/>
            <person name="Howarth C."/>
            <person name="Imamovic A."/>
            <person name="Ireland A."/>
            <person name="Larimer J."/>
            <person name="McCowan C."/>
            <person name="Murphy C."/>
            <person name="Pearson M."/>
            <person name="Poon T.W."/>
            <person name="Priest M."/>
            <person name="Roberts A."/>
            <person name="Saif S."/>
            <person name="Shea T."/>
            <person name="Sisk P."/>
            <person name="Sykes S."/>
            <person name="Wortman J."/>
            <person name="Nusbaum C."/>
            <person name="Birren B."/>
        </authorList>
    </citation>
    <scope>NUCLEOTIDE SEQUENCE [LARGE SCALE GENOMIC DNA]</scope>
    <source>
        <strain evidence="1 2">CJ01A1</strain>
    </source>
</reference>
<dbReference type="AlphaFoldDB" id="W2WEA3"/>
<comment type="caution">
    <text evidence="1">The sequence shown here is derived from an EMBL/GenBank/DDBJ whole genome shotgun (WGS) entry which is preliminary data.</text>
</comment>
<proteinExistence type="predicted"/>
<gene>
    <name evidence="1" type="ORF">F441_15149</name>
</gene>